<evidence type="ECO:0000259" key="7">
    <source>
        <dbReference type="PROSITE" id="PS50893"/>
    </source>
</evidence>
<name>A0A1M6N6W2_9BRAD</name>
<evidence type="ECO:0000256" key="6">
    <source>
        <dbReference type="ARBA" id="ARBA00024722"/>
    </source>
</evidence>
<keyword evidence="2" id="KW-0813">Transport</keyword>
<evidence type="ECO:0000256" key="3">
    <source>
        <dbReference type="ARBA" id="ARBA00022741"/>
    </source>
</evidence>
<dbReference type="RefSeq" id="WP_079537915.1">
    <property type="nucleotide sequence ID" value="NZ_LT670844.1"/>
</dbReference>
<dbReference type="SMART" id="SM00382">
    <property type="entry name" value="AAA"/>
    <property type="match status" value="1"/>
</dbReference>
<accession>A0A1M6N6W2</accession>
<evidence type="ECO:0000256" key="2">
    <source>
        <dbReference type="ARBA" id="ARBA00022448"/>
    </source>
</evidence>
<protein>
    <submittedName>
        <fullName evidence="8">Branched-chain amino acid transport system ATP-binding protein</fullName>
    </submittedName>
</protein>
<evidence type="ECO:0000313" key="8">
    <source>
        <dbReference type="EMBL" id="SHJ91364.1"/>
    </source>
</evidence>
<dbReference type="InterPro" id="IPR052156">
    <property type="entry name" value="BCAA_Transport_ATP-bd_LivF"/>
</dbReference>
<dbReference type="Proteomes" id="UP000189935">
    <property type="component" value="Chromosome I"/>
</dbReference>
<dbReference type="EMBL" id="LT670844">
    <property type="protein sequence ID" value="SHJ91364.1"/>
    <property type="molecule type" value="Genomic_DNA"/>
</dbReference>
<evidence type="ECO:0000256" key="5">
    <source>
        <dbReference type="ARBA" id="ARBA00022970"/>
    </source>
</evidence>
<feature type="domain" description="ABC transporter" evidence="7">
    <location>
        <begin position="2"/>
        <end position="233"/>
    </location>
</feature>
<dbReference type="SUPFAM" id="SSF52540">
    <property type="entry name" value="P-loop containing nucleoside triphosphate hydrolases"/>
    <property type="match status" value="1"/>
</dbReference>
<dbReference type="Pfam" id="PF00005">
    <property type="entry name" value="ABC_tran"/>
    <property type="match status" value="1"/>
</dbReference>
<dbReference type="CDD" id="cd03224">
    <property type="entry name" value="ABC_TM1139_LivF_branched"/>
    <property type="match status" value="1"/>
</dbReference>
<dbReference type="PANTHER" id="PTHR43820">
    <property type="entry name" value="HIGH-AFFINITY BRANCHED-CHAIN AMINO ACID TRANSPORT ATP-BINDING PROTEIN LIVF"/>
    <property type="match status" value="1"/>
</dbReference>
<dbReference type="InterPro" id="IPR003593">
    <property type="entry name" value="AAA+_ATPase"/>
</dbReference>
<keyword evidence="4 8" id="KW-0067">ATP-binding</keyword>
<keyword evidence="3" id="KW-0547">Nucleotide-binding</keyword>
<dbReference type="GO" id="GO:0016887">
    <property type="term" value="F:ATP hydrolysis activity"/>
    <property type="evidence" value="ECO:0007669"/>
    <property type="project" value="InterPro"/>
</dbReference>
<dbReference type="GO" id="GO:0005524">
    <property type="term" value="F:ATP binding"/>
    <property type="evidence" value="ECO:0007669"/>
    <property type="project" value="UniProtKB-KW"/>
</dbReference>
<dbReference type="OrthoDB" id="9776369at2"/>
<dbReference type="InterPro" id="IPR003439">
    <property type="entry name" value="ABC_transporter-like_ATP-bd"/>
</dbReference>
<dbReference type="GO" id="GO:0015658">
    <property type="term" value="F:branched-chain amino acid transmembrane transporter activity"/>
    <property type="evidence" value="ECO:0007669"/>
    <property type="project" value="TreeGrafter"/>
</dbReference>
<dbReference type="PROSITE" id="PS50893">
    <property type="entry name" value="ABC_TRANSPORTER_2"/>
    <property type="match status" value="1"/>
</dbReference>
<reference evidence="8 9" key="1">
    <citation type="submission" date="2016-11" db="EMBL/GenBank/DDBJ databases">
        <authorList>
            <person name="Jaros S."/>
            <person name="Januszkiewicz K."/>
            <person name="Wedrychowicz H."/>
        </authorList>
    </citation>
    <scope>NUCLEOTIDE SEQUENCE [LARGE SCALE GENOMIC DNA]</scope>
    <source>
        <strain evidence="8 9">GAS499</strain>
    </source>
</reference>
<keyword evidence="5" id="KW-0029">Amino-acid transport</keyword>
<evidence type="ECO:0000256" key="4">
    <source>
        <dbReference type="ARBA" id="ARBA00022840"/>
    </source>
</evidence>
<dbReference type="InterPro" id="IPR027417">
    <property type="entry name" value="P-loop_NTPase"/>
</dbReference>
<evidence type="ECO:0000313" key="9">
    <source>
        <dbReference type="Proteomes" id="UP000189935"/>
    </source>
</evidence>
<dbReference type="Gene3D" id="3.40.50.300">
    <property type="entry name" value="P-loop containing nucleotide triphosphate hydrolases"/>
    <property type="match status" value="1"/>
</dbReference>
<sequence>MLEVRDLHSGYGEAVVVRGVSLDVGAGEIVALLGRNGMGKTTLIRSIMGLTPPQVRSGSINWRDESLLGLRPHEIADRKIAIVPQGRRLFTSLTVIEHLTMLKNARAKGGWTVERVFGIFPRLAERRHHRGAQLSGGERGMLAVGRALMIDPQLILMDEPSEGLAPVMVQHLEEIILGLKREGLSILLVEQNLYSTLAVADRVYVLETGQVVHHANVGELAQHTEILFKHLGVH</sequence>
<comment type="similarity">
    <text evidence="1">Belongs to the ABC transporter superfamily.</text>
</comment>
<dbReference type="GO" id="GO:0015807">
    <property type="term" value="P:L-amino acid transport"/>
    <property type="evidence" value="ECO:0007669"/>
    <property type="project" value="TreeGrafter"/>
</dbReference>
<dbReference type="AlphaFoldDB" id="A0A1M6N6W2"/>
<proteinExistence type="inferred from homology"/>
<dbReference type="PANTHER" id="PTHR43820:SF2">
    <property type="entry name" value="ABC TRANSPORTER ATP-BINDING PROTEIN"/>
    <property type="match status" value="1"/>
</dbReference>
<comment type="function">
    <text evidence="6">Involved in beta-(1--&gt;2)glucan export. Transmembrane domains (TMD) form a pore in the inner membrane and the ATP-binding domain (NBD) is responsible for energy generation.</text>
</comment>
<gene>
    <name evidence="8" type="ORF">SAMN05444159_1881</name>
</gene>
<evidence type="ECO:0000256" key="1">
    <source>
        <dbReference type="ARBA" id="ARBA00005417"/>
    </source>
</evidence>
<organism evidence="8 9">
    <name type="scientific">Bradyrhizobium lablabi</name>
    <dbReference type="NCBI Taxonomy" id="722472"/>
    <lineage>
        <taxon>Bacteria</taxon>
        <taxon>Pseudomonadati</taxon>
        <taxon>Pseudomonadota</taxon>
        <taxon>Alphaproteobacteria</taxon>
        <taxon>Hyphomicrobiales</taxon>
        <taxon>Nitrobacteraceae</taxon>
        <taxon>Bradyrhizobium</taxon>
    </lineage>
</organism>